<organism evidence="5 6">
    <name type="scientific">Arthrobacter parietis</name>
    <dbReference type="NCBI Taxonomy" id="271434"/>
    <lineage>
        <taxon>Bacteria</taxon>
        <taxon>Bacillati</taxon>
        <taxon>Actinomycetota</taxon>
        <taxon>Actinomycetes</taxon>
        <taxon>Micrococcales</taxon>
        <taxon>Micrococcaceae</taxon>
        <taxon>Arthrobacter</taxon>
    </lineage>
</organism>
<dbReference type="PANTHER" id="PTHR30349:SF41">
    <property type="entry name" value="INTEGRASE_RECOMBINASE PROTEIN MJ0367-RELATED"/>
    <property type="match status" value="1"/>
</dbReference>
<dbReference type="InterPro" id="IPR011010">
    <property type="entry name" value="DNA_brk_join_enz"/>
</dbReference>
<dbReference type="EMBL" id="BAAAON010000001">
    <property type="protein sequence ID" value="GAA2174909.1"/>
    <property type="molecule type" value="Genomic_DNA"/>
</dbReference>
<gene>
    <name evidence="5" type="ORF">GCM10009784_15180</name>
</gene>
<reference evidence="5 6" key="1">
    <citation type="journal article" date="2019" name="Int. J. Syst. Evol. Microbiol.">
        <title>The Global Catalogue of Microorganisms (GCM) 10K type strain sequencing project: providing services to taxonomists for standard genome sequencing and annotation.</title>
        <authorList>
            <consortium name="The Broad Institute Genomics Platform"/>
            <consortium name="The Broad Institute Genome Sequencing Center for Infectious Disease"/>
            <person name="Wu L."/>
            <person name="Ma J."/>
        </authorList>
    </citation>
    <scope>NUCLEOTIDE SEQUENCE [LARGE SCALE GENOMIC DNA]</scope>
    <source>
        <strain evidence="5 6">JCM 14917</strain>
    </source>
</reference>
<evidence type="ECO:0000259" key="4">
    <source>
        <dbReference type="PROSITE" id="PS51898"/>
    </source>
</evidence>
<keyword evidence="3" id="KW-0233">DNA recombination</keyword>
<accession>A0ABN3AUE2</accession>
<feature type="domain" description="Tyr recombinase" evidence="4">
    <location>
        <begin position="159"/>
        <end position="368"/>
    </location>
</feature>
<dbReference type="SUPFAM" id="SSF56349">
    <property type="entry name" value="DNA breaking-rejoining enzymes"/>
    <property type="match status" value="1"/>
</dbReference>
<dbReference type="PANTHER" id="PTHR30349">
    <property type="entry name" value="PHAGE INTEGRASE-RELATED"/>
    <property type="match status" value="1"/>
</dbReference>
<evidence type="ECO:0000256" key="3">
    <source>
        <dbReference type="ARBA" id="ARBA00023172"/>
    </source>
</evidence>
<proteinExistence type="inferred from homology"/>
<keyword evidence="6" id="KW-1185">Reference proteome</keyword>
<comment type="caution">
    <text evidence="5">The sequence shown here is derived from an EMBL/GenBank/DDBJ whole genome shotgun (WGS) entry which is preliminary data.</text>
</comment>
<dbReference type="InterPro" id="IPR013762">
    <property type="entry name" value="Integrase-like_cat_sf"/>
</dbReference>
<evidence type="ECO:0000313" key="5">
    <source>
        <dbReference type="EMBL" id="GAA2174909.1"/>
    </source>
</evidence>
<name>A0ABN3AUE2_9MICC</name>
<keyword evidence="2" id="KW-0238">DNA-binding</keyword>
<evidence type="ECO:0000256" key="1">
    <source>
        <dbReference type="ARBA" id="ARBA00008857"/>
    </source>
</evidence>
<dbReference type="InterPro" id="IPR002104">
    <property type="entry name" value="Integrase_catalytic"/>
</dbReference>
<evidence type="ECO:0000256" key="2">
    <source>
        <dbReference type="ARBA" id="ARBA00023125"/>
    </source>
</evidence>
<dbReference type="InterPro" id="IPR050090">
    <property type="entry name" value="Tyrosine_recombinase_XerCD"/>
</dbReference>
<dbReference type="Pfam" id="PF00589">
    <property type="entry name" value="Phage_integrase"/>
    <property type="match status" value="1"/>
</dbReference>
<dbReference type="Proteomes" id="UP001500974">
    <property type="component" value="Unassembled WGS sequence"/>
</dbReference>
<dbReference type="Gene3D" id="1.10.443.10">
    <property type="entry name" value="Intergrase catalytic core"/>
    <property type="match status" value="1"/>
</dbReference>
<protein>
    <recommendedName>
        <fullName evidence="4">Tyr recombinase domain-containing protein</fullName>
    </recommendedName>
</protein>
<evidence type="ECO:0000313" key="6">
    <source>
        <dbReference type="Proteomes" id="UP001500974"/>
    </source>
</evidence>
<sequence>MIPEVFVIFMISAKYYRTQVCVMALATVRSIGFSRALQSLQDEEDFEQELVDQFALAQVGAGLTDQFVRTERSVIFEFTRFLGQPVWTASPSDADRFLTYLRQERRNTRSTRESKAGTLARFFDFLIARYQGDFHALTGYALTQPIDEFNRPSSSSSPAVRVPPSDPEVEALFGQWRDALPTARKYLPAARDYLAASLWRRAGLRINETVMLDVKDWRPDLGDHGKLHIRYGKGSRGRGPKPRLVPAINSVDALLDWWFTDVRHQFGDDYRNPDAPLLPSERHDQHTGGCARAGDDALRAGLAGAVERWLPGWKGRLSPHGLRHYCASSLYARGLDLKAVQGLLGHEWLSTTTRYIHVHENHVNHAWAVANERVAARLTGE</sequence>
<dbReference type="PROSITE" id="PS51898">
    <property type="entry name" value="TYR_RECOMBINASE"/>
    <property type="match status" value="1"/>
</dbReference>
<comment type="similarity">
    <text evidence="1">Belongs to the 'phage' integrase family.</text>
</comment>